<keyword evidence="8" id="KW-0479">Metal-binding</keyword>
<evidence type="ECO:0000256" key="1">
    <source>
        <dbReference type="ARBA" id="ARBA00004496"/>
    </source>
</evidence>
<comment type="subcellular location">
    <subcellularLocation>
        <location evidence="1">Cytoplasm</location>
    </subcellularLocation>
</comment>
<sequence>MEVVSGKGLCFACSNRCQSLNVHEDSGKAVQRKIELKGTPTAAAELLLKSVLELTSESWFRAFLDALHAAGYSGLCKAIENWDFQTIENLENYRKFLKKIKPSLLDIDPDHVLPYMKDCIRQQEWEEIKQVLLFQNSKAGAAAKLLECLYRTDKENWPKTFQLALDQADYLKESELWDMKEGSKNDNDVVMADDNEDSCIVDIQLHYSEEAESDLGNQSSCGLLVFPDVSRQTTKVPKEARSYQKELAQPALDGKHTIISAPTGSGKTFVSVMICDHHLHNMPAGRRGKVVFLATKVPVYEQQKKVFEESFKRSKYTVAGICGENSAMAPIDMLIEENDIIVMTPQILLNCLNDGTLSSLSLFTLMIFDECHNTTGNHPYSVLMSKYLDLKFEQPNTPLPQIVGMTASLGVGNAKDLKETKEYICKICAALNAEVISTVRVHTKELEEIVYKPQKRIKLVSKRPQNRFMDIVVQMMSETEALASKLYPLDMLSHIKTRNYGTQKYEQWIVDVQKKCSMLDLPNEEDGRSLFIYTEHLRKYNDALIINEDARTKDALAYLKEFFENVRRWGLDETEQQLASTFDGYLPELNKVSQDDINPKMDDTRTILFVKTRALAAALKNWITETPELQYLKPDVLMGRGTRNQGAGMTLPNQKGVLDSFRADGENKILIATSVADEGIDIAQCNLVLLYEYTGNVIKMIQVRGRGRAKDSKCILVTSKKEQECNEKANVLKEKMMNRAIEEVQSWTEEEFAQKINSLQKELKRMQDSKKKEPVKRPLPSNKRLLCMKCKAYACDTEDIRVIEGSHHTVLNENFSERYKTAPHSKPRRYAQFEKRSKLYCNADKCHHDWGIMVKYQAFEDLPIIKIESFLVQDVVTGKRSYFRKWKEVDFAIKEFSVEDMS</sequence>
<feature type="domain" description="Helicase C-terminal" evidence="21">
    <location>
        <begin position="596"/>
        <end position="752"/>
    </location>
</feature>
<dbReference type="Pfam" id="PF00271">
    <property type="entry name" value="Helicase_C"/>
    <property type="match status" value="1"/>
</dbReference>
<keyword evidence="12" id="KW-0347">Helicase</keyword>
<keyword evidence="11" id="KW-0378">Hydrolase</keyword>
<evidence type="ECO:0000256" key="8">
    <source>
        <dbReference type="ARBA" id="ARBA00022723"/>
    </source>
</evidence>
<evidence type="ECO:0000256" key="18">
    <source>
        <dbReference type="ARBA" id="ARBA00023118"/>
    </source>
</evidence>
<keyword evidence="13" id="KW-0862">Zinc</keyword>
<dbReference type="Gene3D" id="1.10.533.10">
    <property type="entry name" value="Death Domain, Fas"/>
    <property type="match status" value="2"/>
</dbReference>
<dbReference type="GO" id="GO:0140374">
    <property type="term" value="P:antiviral innate immune response"/>
    <property type="evidence" value="ECO:0007669"/>
    <property type="project" value="TreeGrafter"/>
</dbReference>
<dbReference type="InterPro" id="IPR011029">
    <property type="entry name" value="DEATH-like_dom_sf"/>
</dbReference>
<feature type="domain" description="RLR CTR" evidence="22">
    <location>
        <begin position="771"/>
        <end position="902"/>
    </location>
</feature>
<keyword evidence="4" id="KW-0963">Cytoplasm</keyword>
<evidence type="ECO:0000259" key="20">
    <source>
        <dbReference type="PROSITE" id="PS51192"/>
    </source>
</evidence>
<evidence type="ECO:0000259" key="22">
    <source>
        <dbReference type="PROSITE" id="PS51789"/>
    </source>
</evidence>
<keyword evidence="14" id="KW-0067">ATP-binding</keyword>
<feature type="domain" description="Helicase ATP-binding" evidence="20">
    <location>
        <begin position="248"/>
        <end position="427"/>
    </location>
</feature>
<dbReference type="PANTHER" id="PTHR14074">
    <property type="entry name" value="HELICASE WITH DEATH DOMAIN-RELATED"/>
    <property type="match status" value="1"/>
</dbReference>
<dbReference type="InterPro" id="IPR038557">
    <property type="entry name" value="RLR_C_sf"/>
</dbReference>
<evidence type="ECO:0000256" key="6">
    <source>
        <dbReference type="ARBA" id="ARBA00022553"/>
    </source>
</evidence>
<dbReference type="Pfam" id="PF18119">
    <property type="entry name" value="RIG-I_C"/>
    <property type="match status" value="1"/>
</dbReference>
<accession>A0A8D2KZ34</accession>
<dbReference type="Pfam" id="PF16739">
    <property type="entry name" value="CARD_2"/>
    <property type="match status" value="2"/>
</dbReference>
<dbReference type="GO" id="GO:0016787">
    <property type="term" value="F:hydrolase activity"/>
    <property type="evidence" value="ECO:0007669"/>
    <property type="project" value="UniProtKB-KW"/>
</dbReference>
<dbReference type="InterPro" id="IPR031964">
    <property type="entry name" value="CARD_dom"/>
</dbReference>
<dbReference type="Proteomes" id="UP000694545">
    <property type="component" value="Unplaced"/>
</dbReference>
<dbReference type="AlphaFoldDB" id="A0A8D2KZ34"/>
<name>A0A8D2KZ34_VARKO</name>
<keyword evidence="10" id="KW-0547">Nucleotide-binding</keyword>
<dbReference type="FunFam" id="2.170.150.30:FF:000001">
    <property type="entry name" value="Probable ATP-dependent RNA helicase DDX58"/>
    <property type="match status" value="1"/>
</dbReference>
<dbReference type="SUPFAM" id="SSF52540">
    <property type="entry name" value="P-loop containing nucleoside triphosphate hydrolases"/>
    <property type="match status" value="2"/>
</dbReference>
<keyword evidence="6" id="KW-0597">Phosphoprotein</keyword>
<proteinExistence type="inferred from homology"/>
<dbReference type="PROSITE" id="PS51789">
    <property type="entry name" value="RLR_CTR"/>
    <property type="match status" value="1"/>
</dbReference>
<dbReference type="EC" id="3.6.4.13" evidence="3"/>
<evidence type="ECO:0000313" key="24">
    <source>
        <dbReference type="Proteomes" id="UP000694545"/>
    </source>
</evidence>
<evidence type="ECO:0000256" key="13">
    <source>
        <dbReference type="ARBA" id="ARBA00022833"/>
    </source>
</evidence>
<evidence type="ECO:0000256" key="11">
    <source>
        <dbReference type="ARBA" id="ARBA00022801"/>
    </source>
</evidence>
<dbReference type="PROSITE" id="PS51194">
    <property type="entry name" value="HELICASE_CTER"/>
    <property type="match status" value="1"/>
</dbReference>
<evidence type="ECO:0000256" key="4">
    <source>
        <dbReference type="ARBA" id="ARBA00022490"/>
    </source>
</evidence>
<evidence type="ECO:0000256" key="5">
    <source>
        <dbReference type="ARBA" id="ARBA00022499"/>
    </source>
</evidence>
<evidence type="ECO:0000313" key="23">
    <source>
        <dbReference type="Ensembl" id="ENSVKKP00000014390.1"/>
    </source>
</evidence>
<dbReference type="CDD" id="cd15805">
    <property type="entry name" value="RIG-I_C"/>
    <property type="match status" value="1"/>
</dbReference>
<evidence type="ECO:0000256" key="7">
    <source>
        <dbReference type="ARBA" id="ARBA00022588"/>
    </source>
</evidence>
<dbReference type="Gene3D" id="3.40.50.300">
    <property type="entry name" value="P-loop containing nucleotide triphosphate hydrolases"/>
    <property type="match status" value="2"/>
</dbReference>
<reference evidence="23" key="2">
    <citation type="submission" date="2025-09" db="UniProtKB">
        <authorList>
            <consortium name="Ensembl"/>
        </authorList>
    </citation>
    <scope>IDENTIFICATION</scope>
</reference>
<comment type="catalytic activity">
    <reaction evidence="19">
        <text>ATP + H2O = ADP + phosphate + H(+)</text>
        <dbReference type="Rhea" id="RHEA:13065"/>
        <dbReference type="ChEBI" id="CHEBI:15377"/>
        <dbReference type="ChEBI" id="CHEBI:15378"/>
        <dbReference type="ChEBI" id="CHEBI:30616"/>
        <dbReference type="ChEBI" id="CHEBI:43474"/>
        <dbReference type="ChEBI" id="CHEBI:456216"/>
        <dbReference type="EC" id="3.6.4.13"/>
    </reaction>
    <physiologicalReaction direction="left-to-right" evidence="19">
        <dbReference type="Rhea" id="RHEA:13066"/>
    </physiologicalReaction>
</comment>
<dbReference type="InterPro" id="IPR041204">
    <property type="entry name" value="RIG-I-like_C"/>
</dbReference>
<dbReference type="Gene3D" id="1.20.1320.30">
    <property type="match status" value="1"/>
</dbReference>
<dbReference type="Pfam" id="PF00270">
    <property type="entry name" value="DEAD"/>
    <property type="match status" value="1"/>
</dbReference>
<evidence type="ECO:0000256" key="16">
    <source>
        <dbReference type="ARBA" id="ARBA00022859"/>
    </source>
</evidence>
<dbReference type="PANTHER" id="PTHR14074:SF16">
    <property type="entry name" value="ANTIVIRAL INNATE IMMUNE RESPONSE RECEPTOR RIG-I"/>
    <property type="match status" value="1"/>
</dbReference>
<evidence type="ECO:0000256" key="17">
    <source>
        <dbReference type="ARBA" id="ARBA00022884"/>
    </source>
</evidence>
<dbReference type="GO" id="GO:0002753">
    <property type="term" value="P:cytoplasmic pattern recognition receptor signaling pathway"/>
    <property type="evidence" value="ECO:0007669"/>
    <property type="project" value="TreeGrafter"/>
</dbReference>
<dbReference type="InterPro" id="IPR014001">
    <property type="entry name" value="Helicase_ATP-bd"/>
</dbReference>
<dbReference type="GO" id="GO:0003724">
    <property type="term" value="F:RNA helicase activity"/>
    <property type="evidence" value="ECO:0007669"/>
    <property type="project" value="UniProtKB-EC"/>
</dbReference>
<evidence type="ECO:0000256" key="19">
    <source>
        <dbReference type="ARBA" id="ARBA00049390"/>
    </source>
</evidence>
<keyword evidence="9" id="KW-0677">Repeat</keyword>
<dbReference type="PROSITE" id="PS51192">
    <property type="entry name" value="HELICASE_ATP_BIND_1"/>
    <property type="match status" value="1"/>
</dbReference>
<evidence type="ECO:0000256" key="3">
    <source>
        <dbReference type="ARBA" id="ARBA00012552"/>
    </source>
</evidence>
<organism evidence="23 24">
    <name type="scientific">Varanus komodoensis</name>
    <name type="common">Komodo dragon</name>
    <dbReference type="NCBI Taxonomy" id="61221"/>
    <lineage>
        <taxon>Eukaryota</taxon>
        <taxon>Metazoa</taxon>
        <taxon>Chordata</taxon>
        <taxon>Craniata</taxon>
        <taxon>Vertebrata</taxon>
        <taxon>Euteleostomi</taxon>
        <taxon>Lepidosauria</taxon>
        <taxon>Squamata</taxon>
        <taxon>Bifurcata</taxon>
        <taxon>Unidentata</taxon>
        <taxon>Episquamata</taxon>
        <taxon>Toxicofera</taxon>
        <taxon>Anguimorpha</taxon>
        <taxon>Paleoanguimorpha</taxon>
        <taxon>Varanoidea</taxon>
        <taxon>Varanidae</taxon>
        <taxon>Varanus</taxon>
    </lineage>
</organism>
<reference evidence="23" key="1">
    <citation type="submission" date="2025-08" db="UniProtKB">
        <authorList>
            <consortium name="Ensembl"/>
        </authorList>
    </citation>
    <scope>IDENTIFICATION</scope>
</reference>
<dbReference type="InterPro" id="IPR001650">
    <property type="entry name" value="Helicase_C-like"/>
</dbReference>
<keyword evidence="16" id="KW-0391">Immunity</keyword>
<dbReference type="GO" id="GO:0008270">
    <property type="term" value="F:zinc ion binding"/>
    <property type="evidence" value="ECO:0007669"/>
    <property type="project" value="TreeGrafter"/>
</dbReference>
<evidence type="ECO:0000259" key="21">
    <source>
        <dbReference type="PROSITE" id="PS51194"/>
    </source>
</evidence>
<dbReference type="GO" id="GO:0005737">
    <property type="term" value="C:cytoplasm"/>
    <property type="evidence" value="ECO:0007669"/>
    <property type="project" value="UniProtKB-SubCell"/>
</dbReference>
<keyword evidence="5" id="KW-1017">Isopeptide bond</keyword>
<comment type="similarity">
    <text evidence="2">Belongs to the helicase family. RLR subfamily.</text>
</comment>
<dbReference type="SMART" id="SM00490">
    <property type="entry name" value="HELICc"/>
    <property type="match status" value="1"/>
</dbReference>
<dbReference type="InterPro" id="IPR027417">
    <property type="entry name" value="P-loop_NTPase"/>
</dbReference>
<dbReference type="InterPro" id="IPR011545">
    <property type="entry name" value="DEAD/DEAH_box_helicase_dom"/>
</dbReference>
<dbReference type="SMART" id="SM00487">
    <property type="entry name" value="DEXDc"/>
    <property type="match status" value="1"/>
</dbReference>
<dbReference type="CDD" id="cd12090">
    <property type="entry name" value="MDA5_ID"/>
    <property type="match status" value="1"/>
</dbReference>
<keyword evidence="17" id="KW-0694">RNA-binding</keyword>
<evidence type="ECO:0000256" key="15">
    <source>
        <dbReference type="ARBA" id="ARBA00022843"/>
    </source>
</evidence>
<keyword evidence="15" id="KW-0832">Ubl conjugation</keyword>
<protein>
    <recommendedName>
        <fullName evidence="3">RNA helicase</fullName>
        <ecNumber evidence="3">3.6.4.13</ecNumber>
    </recommendedName>
</protein>
<dbReference type="Ensembl" id="ENSVKKT00000014740.1">
    <property type="protein sequence ID" value="ENSVKKP00000014390.1"/>
    <property type="gene ID" value="ENSVKKG00000009905.1"/>
</dbReference>
<dbReference type="InterPro" id="IPR051363">
    <property type="entry name" value="RLR_Helicase"/>
</dbReference>
<evidence type="ECO:0000256" key="2">
    <source>
        <dbReference type="ARBA" id="ARBA00006866"/>
    </source>
</evidence>
<evidence type="ECO:0000256" key="9">
    <source>
        <dbReference type="ARBA" id="ARBA00022737"/>
    </source>
</evidence>
<dbReference type="Pfam" id="PF11648">
    <property type="entry name" value="RIG-I_C-RD"/>
    <property type="match status" value="1"/>
</dbReference>
<dbReference type="GO" id="GO:0003727">
    <property type="term" value="F:single-stranded RNA binding"/>
    <property type="evidence" value="ECO:0007669"/>
    <property type="project" value="TreeGrafter"/>
</dbReference>
<keyword evidence="7" id="KW-0399">Innate immunity</keyword>
<evidence type="ECO:0000256" key="12">
    <source>
        <dbReference type="ARBA" id="ARBA00022806"/>
    </source>
</evidence>
<evidence type="ECO:0000256" key="10">
    <source>
        <dbReference type="ARBA" id="ARBA00022741"/>
    </source>
</evidence>
<dbReference type="Gene3D" id="2.170.150.30">
    <property type="entry name" value="RIG-I-like receptor, C-terminal regulatory domain"/>
    <property type="match status" value="1"/>
</dbReference>
<dbReference type="GO" id="GO:0003725">
    <property type="term" value="F:double-stranded RNA binding"/>
    <property type="evidence" value="ECO:0007669"/>
    <property type="project" value="TreeGrafter"/>
</dbReference>
<keyword evidence="24" id="KW-1185">Reference proteome</keyword>
<keyword evidence="18" id="KW-0051">Antiviral defense</keyword>
<dbReference type="GO" id="GO:0005524">
    <property type="term" value="F:ATP binding"/>
    <property type="evidence" value="ECO:0007669"/>
    <property type="project" value="UniProtKB-KW"/>
</dbReference>
<evidence type="ECO:0000256" key="14">
    <source>
        <dbReference type="ARBA" id="ARBA00022840"/>
    </source>
</evidence>
<dbReference type="InterPro" id="IPR021673">
    <property type="entry name" value="RLR_CTR"/>
</dbReference>
<dbReference type="OMA" id="FFANHVP"/>